<dbReference type="InterPro" id="IPR023346">
    <property type="entry name" value="Lysozyme-like_dom_sf"/>
</dbReference>
<dbReference type="SUPFAM" id="SSF53955">
    <property type="entry name" value="Lysozyme-like"/>
    <property type="match status" value="1"/>
</dbReference>
<sequence length="225" mass="24416">MRRRAVALILSLCFCTGAQASEGVEVLTPLQFDRLAQQCAPQVHRETLQALARVESGFNPYAIGVVGDVVAQPKNLIEAIATAKQLEVEGKNFSLGLVQINKNNLARLGLSYDTVFEPCANLKAGAEILTECYSRAGGSAQEALQKALSCYYSGNFKTGFTEDIPGLPPYVERVKAAAIKNKKERNNAMSVPAIEVDSTLVAKAVAVSNTDSSRQRFNWDVFGEW</sequence>
<evidence type="ECO:0000313" key="3">
    <source>
        <dbReference type="EMBL" id="GAA5091648.1"/>
    </source>
</evidence>
<keyword evidence="4" id="KW-1185">Reference proteome</keyword>
<evidence type="ECO:0000256" key="1">
    <source>
        <dbReference type="SAM" id="SignalP"/>
    </source>
</evidence>
<dbReference type="Pfam" id="PF01464">
    <property type="entry name" value="SLT"/>
    <property type="match status" value="1"/>
</dbReference>
<dbReference type="RefSeq" id="WP_300647919.1">
    <property type="nucleotide sequence ID" value="NZ_BAABKD010000011.1"/>
</dbReference>
<evidence type="ECO:0000259" key="2">
    <source>
        <dbReference type="Pfam" id="PF01464"/>
    </source>
</evidence>
<comment type="caution">
    <text evidence="3">The sequence shown here is derived from an EMBL/GenBank/DDBJ whole genome shotgun (WGS) entry which is preliminary data.</text>
</comment>
<dbReference type="Gene3D" id="1.10.530.10">
    <property type="match status" value="1"/>
</dbReference>
<feature type="chain" id="PRO_5047324356" description="Transglycosylase SLT domain-containing protein" evidence="1">
    <location>
        <begin position="21"/>
        <end position="225"/>
    </location>
</feature>
<gene>
    <name evidence="3" type="ORF">GCM10023337_17680</name>
</gene>
<dbReference type="InterPro" id="IPR008258">
    <property type="entry name" value="Transglycosylase_SLT_dom_1"/>
</dbReference>
<protein>
    <recommendedName>
        <fullName evidence="2">Transglycosylase SLT domain-containing protein</fullName>
    </recommendedName>
</protein>
<organism evidence="3 4">
    <name type="scientific">Paenalcaligenes hermetiae</name>
    <dbReference type="NCBI Taxonomy" id="1157987"/>
    <lineage>
        <taxon>Bacteria</taxon>
        <taxon>Pseudomonadati</taxon>
        <taxon>Pseudomonadota</taxon>
        <taxon>Betaproteobacteria</taxon>
        <taxon>Burkholderiales</taxon>
        <taxon>Alcaligenaceae</taxon>
        <taxon>Paenalcaligenes</taxon>
    </lineage>
</organism>
<proteinExistence type="predicted"/>
<accession>A0ABP9M9P6</accession>
<evidence type="ECO:0000313" key="4">
    <source>
        <dbReference type="Proteomes" id="UP001500227"/>
    </source>
</evidence>
<feature type="domain" description="Transglycosylase SLT" evidence="2">
    <location>
        <begin position="37"/>
        <end position="158"/>
    </location>
</feature>
<feature type="signal peptide" evidence="1">
    <location>
        <begin position="1"/>
        <end position="20"/>
    </location>
</feature>
<name>A0ABP9M9P6_9BURK</name>
<keyword evidence="1" id="KW-0732">Signal</keyword>
<reference evidence="4" key="1">
    <citation type="journal article" date="2019" name="Int. J. Syst. Evol. Microbiol.">
        <title>The Global Catalogue of Microorganisms (GCM) 10K type strain sequencing project: providing services to taxonomists for standard genome sequencing and annotation.</title>
        <authorList>
            <consortium name="The Broad Institute Genomics Platform"/>
            <consortium name="The Broad Institute Genome Sequencing Center for Infectious Disease"/>
            <person name="Wu L."/>
            <person name="Ma J."/>
        </authorList>
    </citation>
    <scope>NUCLEOTIDE SEQUENCE [LARGE SCALE GENOMIC DNA]</scope>
    <source>
        <strain evidence="4">JCM 18423</strain>
    </source>
</reference>
<dbReference type="CDD" id="cd16892">
    <property type="entry name" value="LT_VirB1-like"/>
    <property type="match status" value="1"/>
</dbReference>
<dbReference type="EMBL" id="BAABKD010000011">
    <property type="protein sequence ID" value="GAA5091648.1"/>
    <property type="molecule type" value="Genomic_DNA"/>
</dbReference>
<dbReference type="Proteomes" id="UP001500227">
    <property type="component" value="Unassembled WGS sequence"/>
</dbReference>